<keyword evidence="4" id="KW-1185">Reference proteome</keyword>
<name>A0A3B3BPI5_ORYME</name>
<reference evidence="3" key="1">
    <citation type="submission" date="2025-08" db="UniProtKB">
        <authorList>
            <consortium name="Ensembl"/>
        </authorList>
    </citation>
    <scope>IDENTIFICATION</scope>
</reference>
<feature type="domain" description="DUF6451" evidence="2">
    <location>
        <begin position="178"/>
        <end position="205"/>
    </location>
</feature>
<proteinExistence type="predicted"/>
<dbReference type="GeneTree" id="ENSGT01090000260328"/>
<dbReference type="PANTHER" id="PTHR47027:SF24">
    <property type="entry name" value="RIBONUCLEASE H"/>
    <property type="match status" value="1"/>
</dbReference>
<dbReference type="Pfam" id="PF20049">
    <property type="entry name" value="DUF6451"/>
    <property type="match status" value="1"/>
</dbReference>
<dbReference type="Proteomes" id="UP000261560">
    <property type="component" value="Unplaced"/>
</dbReference>
<evidence type="ECO:0000313" key="4">
    <source>
        <dbReference type="Proteomes" id="UP000261560"/>
    </source>
</evidence>
<evidence type="ECO:0000259" key="2">
    <source>
        <dbReference type="Pfam" id="PF20049"/>
    </source>
</evidence>
<accession>A0A3B3BPI5</accession>
<dbReference type="InterPro" id="IPR045609">
    <property type="entry name" value="DUF6451"/>
</dbReference>
<evidence type="ECO:0000313" key="3">
    <source>
        <dbReference type="Ensembl" id="ENSOMEP00000007189.1"/>
    </source>
</evidence>
<dbReference type="Pfam" id="PF00078">
    <property type="entry name" value="RVT_1"/>
    <property type="match status" value="1"/>
</dbReference>
<organism evidence="3 4">
    <name type="scientific">Oryzias melastigma</name>
    <name type="common">Marine medaka</name>
    <dbReference type="NCBI Taxonomy" id="30732"/>
    <lineage>
        <taxon>Eukaryota</taxon>
        <taxon>Metazoa</taxon>
        <taxon>Chordata</taxon>
        <taxon>Craniata</taxon>
        <taxon>Vertebrata</taxon>
        <taxon>Euteleostomi</taxon>
        <taxon>Actinopterygii</taxon>
        <taxon>Neopterygii</taxon>
        <taxon>Teleostei</taxon>
        <taxon>Neoteleostei</taxon>
        <taxon>Acanthomorphata</taxon>
        <taxon>Ovalentaria</taxon>
        <taxon>Atherinomorphae</taxon>
        <taxon>Beloniformes</taxon>
        <taxon>Adrianichthyidae</taxon>
        <taxon>Oryziinae</taxon>
        <taxon>Oryzias</taxon>
    </lineage>
</organism>
<sequence>EQFWQTEAEHLDSAANSNNMSCVYSLLRQSRNGPRIKSALVKDSDGNLITTETNYLQRWKEHFSPLLQHKNILAPSIIPAYADDTILFSSSYSQLRDALSVYSEEAKKLGLHVNGTKTKFMHVGEGPDSLSILLGNDTVEPVKNFVYLGSNVADYGDLKPEILLRGALAASALQSLRKPLWRHKSISRKMKLRIYNSTVLSILLYGSETWPLNKTLHTACITVSHTE</sequence>
<reference evidence="3" key="2">
    <citation type="submission" date="2025-09" db="UniProtKB">
        <authorList>
            <consortium name="Ensembl"/>
        </authorList>
    </citation>
    <scope>IDENTIFICATION</scope>
</reference>
<dbReference type="OMA" id="IYESETW"/>
<dbReference type="PaxDb" id="30732-ENSOMEP00000007189"/>
<dbReference type="InterPro" id="IPR000477">
    <property type="entry name" value="RT_dom"/>
</dbReference>
<dbReference type="PANTHER" id="PTHR47027">
    <property type="entry name" value="REVERSE TRANSCRIPTASE DOMAIN-CONTAINING PROTEIN"/>
    <property type="match status" value="1"/>
</dbReference>
<protein>
    <submittedName>
        <fullName evidence="3">Uncharacterized protein</fullName>
    </submittedName>
</protein>
<dbReference type="Ensembl" id="ENSOMET00000004536.1">
    <property type="protein sequence ID" value="ENSOMEP00000007189.1"/>
    <property type="gene ID" value="ENSOMEG00000008264.1"/>
</dbReference>
<evidence type="ECO:0000259" key="1">
    <source>
        <dbReference type="Pfam" id="PF00078"/>
    </source>
</evidence>
<dbReference type="AlphaFoldDB" id="A0A3B3BPI5"/>
<dbReference type="STRING" id="30732.ENSOMEP00000007189"/>
<feature type="domain" description="Reverse transcriptase" evidence="1">
    <location>
        <begin position="70"/>
        <end position="151"/>
    </location>
</feature>